<dbReference type="AlphaFoldDB" id="A0A0H2RQR9"/>
<dbReference type="SUPFAM" id="SSF57701">
    <property type="entry name" value="Zn2/Cys6 DNA-binding domain"/>
    <property type="match status" value="1"/>
</dbReference>
<feature type="domain" description="Zn(2)-C6 fungal-type" evidence="2">
    <location>
        <begin position="27"/>
        <end position="56"/>
    </location>
</feature>
<accession>A0A0H2RQR9</accession>
<dbReference type="GO" id="GO:0008270">
    <property type="term" value="F:zinc ion binding"/>
    <property type="evidence" value="ECO:0007669"/>
    <property type="project" value="InterPro"/>
</dbReference>
<dbReference type="Proteomes" id="UP000053477">
    <property type="component" value="Unassembled WGS sequence"/>
</dbReference>
<reference evidence="3 4" key="1">
    <citation type="submission" date="2015-04" db="EMBL/GenBank/DDBJ databases">
        <title>Complete genome sequence of Schizopora paradoxa KUC8140, a cosmopolitan wood degrader in East Asia.</title>
        <authorList>
            <consortium name="DOE Joint Genome Institute"/>
            <person name="Min B."/>
            <person name="Park H."/>
            <person name="Jang Y."/>
            <person name="Kim J.-J."/>
            <person name="Kim K.H."/>
            <person name="Pangilinan J."/>
            <person name="Lipzen A."/>
            <person name="Riley R."/>
            <person name="Grigoriev I.V."/>
            <person name="Spatafora J.W."/>
            <person name="Choi I.-G."/>
        </authorList>
    </citation>
    <scope>NUCLEOTIDE SEQUENCE [LARGE SCALE GENOMIC DNA]</scope>
    <source>
        <strain evidence="3 4">KUC8140</strain>
    </source>
</reference>
<keyword evidence="4" id="KW-1185">Reference proteome</keyword>
<evidence type="ECO:0000313" key="4">
    <source>
        <dbReference type="Proteomes" id="UP000053477"/>
    </source>
</evidence>
<evidence type="ECO:0000259" key="2">
    <source>
        <dbReference type="PROSITE" id="PS00463"/>
    </source>
</evidence>
<dbReference type="InterPro" id="IPR001138">
    <property type="entry name" value="Zn2Cys6_DnaBD"/>
</dbReference>
<protein>
    <recommendedName>
        <fullName evidence="2">Zn(2)-C6 fungal-type domain-containing protein</fullName>
    </recommendedName>
</protein>
<dbReference type="InterPro" id="IPR036864">
    <property type="entry name" value="Zn2-C6_fun-type_DNA-bd_sf"/>
</dbReference>
<dbReference type="PROSITE" id="PS00463">
    <property type="entry name" value="ZN2_CY6_FUNGAL_1"/>
    <property type="match status" value="1"/>
</dbReference>
<dbReference type="GO" id="GO:0000981">
    <property type="term" value="F:DNA-binding transcription factor activity, RNA polymerase II-specific"/>
    <property type="evidence" value="ECO:0007669"/>
    <property type="project" value="InterPro"/>
</dbReference>
<proteinExistence type="predicted"/>
<evidence type="ECO:0000256" key="1">
    <source>
        <dbReference type="SAM" id="MobiDB-lite"/>
    </source>
</evidence>
<dbReference type="InParanoid" id="A0A0H2RQR9"/>
<evidence type="ECO:0000313" key="3">
    <source>
        <dbReference type="EMBL" id="KLO07161.1"/>
    </source>
</evidence>
<gene>
    <name evidence="3" type="ORF">SCHPADRAFT_894874</name>
</gene>
<feature type="region of interest" description="Disordered" evidence="1">
    <location>
        <begin position="1"/>
        <end position="21"/>
    </location>
</feature>
<dbReference type="CDD" id="cd00067">
    <property type="entry name" value="GAL4"/>
    <property type="match status" value="1"/>
</dbReference>
<name>A0A0H2RQR9_9AGAM</name>
<dbReference type="EMBL" id="KQ086156">
    <property type="protein sequence ID" value="KLO07161.1"/>
    <property type="molecule type" value="Genomic_DNA"/>
</dbReference>
<organism evidence="3 4">
    <name type="scientific">Schizopora paradoxa</name>
    <dbReference type="NCBI Taxonomy" id="27342"/>
    <lineage>
        <taxon>Eukaryota</taxon>
        <taxon>Fungi</taxon>
        <taxon>Dikarya</taxon>
        <taxon>Basidiomycota</taxon>
        <taxon>Agaricomycotina</taxon>
        <taxon>Agaricomycetes</taxon>
        <taxon>Hymenochaetales</taxon>
        <taxon>Schizoporaceae</taxon>
        <taxon>Schizopora</taxon>
    </lineage>
</organism>
<sequence length="245" mass="27002">MPSEVSFQGIQARAQTKDTPLPNNRHPCASCKRLKRRCTVVSSDTCKYCSKRSFVCSYATEAPQALQIQFFVPPEQKFIQKSEVDTVVKPQIIIGQKGTTVNVVVSTGTSSTHPSTSAEQSSPHQVTLQQLIPDDLPDLLKHHGFRRAITKIVSHITFASLGVTSGQDVSPSVMSGINCDDFSTQLAASIVLNSGIPYDDGDDPEYVSRVFSVGVIVMLGIDDQLTFVFYVEVAEWRRSWIDFVE</sequence>